<evidence type="ECO:0000256" key="3">
    <source>
        <dbReference type="ARBA" id="ARBA00022670"/>
    </source>
</evidence>
<evidence type="ECO:0000256" key="2">
    <source>
        <dbReference type="ARBA" id="ARBA00022438"/>
    </source>
</evidence>
<dbReference type="OrthoDB" id="9802055at2"/>
<feature type="binding site" evidence="6">
    <location>
        <position position="269"/>
    </location>
    <ligand>
        <name>a divalent metal cation</name>
        <dbReference type="ChEBI" id="CHEBI:60240"/>
        <label>2</label>
        <note>catalytic</note>
    </ligand>
</feature>
<dbReference type="InterPro" id="IPR036005">
    <property type="entry name" value="Creatinase/aminopeptidase-like"/>
</dbReference>
<dbReference type="GO" id="GO:0005829">
    <property type="term" value="C:cytosol"/>
    <property type="evidence" value="ECO:0007669"/>
    <property type="project" value="TreeGrafter"/>
</dbReference>
<gene>
    <name evidence="6 9" type="primary">map</name>
    <name evidence="9" type="ORF">YM304_03440</name>
</gene>
<protein>
    <recommendedName>
        <fullName evidence="6 7">Methionine aminopeptidase</fullName>
        <shortName evidence="6">MAP</shortName>
        <shortName evidence="6">MetAP</shortName>
        <ecNumber evidence="6 7">3.4.11.18</ecNumber>
    </recommendedName>
    <alternativeName>
        <fullName evidence="6">Peptidase M</fullName>
    </alternativeName>
</protein>
<evidence type="ECO:0000259" key="8">
    <source>
        <dbReference type="Pfam" id="PF00557"/>
    </source>
</evidence>
<comment type="function">
    <text evidence="1 6">Removes the N-terminal methionine from nascent proteins. The N-terminal methionine is often cleaved when the second residue in the primary sequence is small and uncharged (Met-Ala-, Cys, Gly, Pro, Ser, Thr, or Val). Requires deformylation of the N(alpha)-formylated initiator methionine before it can be hydrolyzed.</text>
</comment>
<dbReference type="SUPFAM" id="SSF103642">
    <property type="entry name" value="Sec-C motif"/>
    <property type="match status" value="1"/>
</dbReference>
<name>A0A6C7E7T1_ILUCY</name>
<dbReference type="PANTHER" id="PTHR43330:SF16">
    <property type="entry name" value="METHIONINE AMINOPEPTIDASE 2"/>
    <property type="match status" value="1"/>
</dbReference>
<evidence type="ECO:0000256" key="4">
    <source>
        <dbReference type="ARBA" id="ARBA00022723"/>
    </source>
</evidence>
<dbReference type="Pfam" id="PF00557">
    <property type="entry name" value="Peptidase_M24"/>
    <property type="match status" value="1"/>
</dbReference>
<evidence type="ECO:0000313" key="10">
    <source>
        <dbReference type="Proteomes" id="UP000011863"/>
    </source>
</evidence>
<dbReference type="InterPro" id="IPR002467">
    <property type="entry name" value="Pept_M24A_MAP1"/>
</dbReference>
<dbReference type="Gene3D" id="3.10.450.50">
    <property type="match status" value="1"/>
</dbReference>
<proteinExistence type="inferred from homology"/>
<dbReference type="Gene3D" id="3.90.230.10">
    <property type="entry name" value="Creatinase/methionine aminopeptidase superfamily"/>
    <property type="match status" value="1"/>
</dbReference>
<dbReference type="PANTHER" id="PTHR43330">
    <property type="entry name" value="METHIONINE AMINOPEPTIDASE"/>
    <property type="match status" value="1"/>
</dbReference>
<feature type="binding site" evidence="6">
    <location>
        <position position="145"/>
    </location>
    <ligand>
        <name>substrate</name>
    </ligand>
</feature>
<evidence type="ECO:0000256" key="6">
    <source>
        <dbReference type="HAMAP-Rule" id="MF_01974"/>
    </source>
</evidence>
<dbReference type="HAMAP" id="MF_01974">
    <property type="entry name" value="MetAP_1"/>
    <property type="match status" value="1"/>
</dbReference>
<dbReference type="PROSITE" id="PS00680">
    <property type="entry name" value="MAP_1"/>
    <property type="match status" value="1"/>
</dbReference>
<dbReference type="GO" id="GO:0070006">
    <property type="term" value="F:metalloaminopeptidase activity"/>
    <property type="evidence" value="ECO:0007669"/>
    <property type="project" value="UniProtKB-UniRule"/>
</dbReference>
<comment type="catalytic activity">
    <reaction evidence="6 7">
        <text>Release of N-terminal amino acids, preferentially methionine, from peptides and arylamides.</text>
        <dbReference type="EC" id="3.4.11.18"/>
    </reaction>
</comment>
<dbReference type="InterPro" id="IPR001714">
    <property type="entry name" value="Pept_M24_MAP"/>
</dbReference>
<dbReference type="GO" id="GO:0004239">
    <property type="term" value="F:initiator methionyl aminopeptidase activity"/>
    <property type="evidence" value="ECO:0007669"/>
    <property type="project" value="UniProtKB-UniRule"/>
</dbReference>
<comment type="similarity">
    <text evidence="6">Belongs to the peptidase M24A family. Methionine aminopeptidase type 1 subfamily.</text>
</comment>
<evidence type="ECO:0000313" key="9">
    <source>
        <dbReference type="EMBL" id="BAN00658.1"/>
    </source>
</evidence>
<dbReference type="Pfam" id="PF02810">
    <property type="entry name" value="SEC-C"/>
    <property type="match status" value="1"/>
</dbReference>
<dbReference type="EMBL" id="AP012057">
    <property type="protein sequence ID" value="BAN00658.1"/>
    <property type="molecule type" value="Genomic_DNA"/>
</dbReference>
<keyword evidence="10" id="KW-1185">Reference proteome</keyword>
<feature type="binding site" evidence="6">
    <location>
        <position position="236"/>
    </location>
    <ligand>
        <name>a divalent metal cation</name>
        <dbReference type="ChEBI" id="CHEBI:60240"/>
        <label>2</label>
        <note>catalytic</note>
    </ligand>
</feature>
<evidence type="ECO:0000256" key="1">
    <source>
        <dbReference type="ARBA" id="ARBA00002521"/>
    </source>
</evidence>
<keyword evidence="4 6" id="KW-0479">Metal-binding</keyword>
<feature type="binding site" evidence="6">
    <location>
        <position position="173"/>
    </location>
    <ligand>
        <name>a divalent metal cation</name>
        <dbReference type="ChEBI" id="CHEBI:60240"/>
        <label>1</label>
    </ligand>
</feature>
<feature type="binding site" evidence="6">
    <location>
        <position position="300"/>
    </location>
    <ligand>
        <name>a divalent metal cation</name>
        <dbReference type="ChEBI" id="CHEBI:60240"/>
        <label>1</label>
    </ligand>
</feature>
<feature type="binding site" evidence="6">
    <location>
        <position position="300"/>
    </location>
    <ligand>
        <name>a divalent metal cation</name>
        <dbReference type="ChEBI" id="CHEBI:60240"/>
        <label>2</label>
        <note>catalytic</note>
    </ligand>
</feature>
<comment type="subunit">
    <text evidence="6">Monomer.</text>
</comment>
<feature type="binding site" evidence="6">
    <location>
        <position position="173"/>
    </location>
    <ligand>
        <name>a divalent metal cation</name>
        <dbReference type="ChEBI" id="CHEBI:60240"/>
        <label>2</label>
        <note>catalytic</note>
    </ligand>
</feature>
<dbReference type="GO" id="GO:0046872">
    <property type="term" value="F:metal ion binding"/>
    <property type="evidence" value="ECO:0007669"/>
    <property type="project" value="UniProtKB-UniRule"/>
</dbReference>
<dbReference type="NCBIfam" id="TIGR00500">
    <property type="entry name" value="met_pdase_I"/>
    <property type="match status" value="1"/>
</dbReference>
<accession>A0A6C7E7T1</accession>
<dbReference type="AlphaFoldDB" id="A0A6C7E7T1"/>
<dbReference type="InterPro" id="IPR004027">
    <property type="entry name" value="SEC_C_motif"/>
</dbReference>
<dbReference type="CDD" id="cd01086">
    <property type="entry name" value="MetAP1"/>
    <property type="match status" value="1"/>
</dbReference>
<dbReference type="EC" id="3.4.11.18" evidence="6 7"/>
<sequence>MTDLVAAEPAVLPKANDACWCGSGRKYKRCHRKLEGRVLQGVVSPMRSVPDHIARPPYADTGEYEPWQEDRVKSPEIIEAMRHSGKIASTVLAEAGAMVAPGVTTEEIDIFVHERFIELGAYPSTINYHGYPKACCTSINEVICHGIPDSRPLQDGDICNIDVTGWIGGVHGDTNATFYVGDVDPESKQLVEVTEGAMWKGIEAARAGRPLSDIGRAIEDHVKPYRYGVVKAFVGHGIGEQFHTDIQVLHYYDSRSSVIMRPGMTFTIEPMITLGTINFKIWDDDWTAVTSDGRRTAQFEHTLLVTDDEPEVLTGGEGAVSPVAPWKR</sequence>
<dbReference type="Proteomes" id="UP000011863">
    <property type="component" value="Chromosome"/>
</dbReference>
<reference evidence="9 10" key="1">
    <citation type="journal article" date="2013" name="Int. J. Syst. Evol. Microbiol.">
        <title>Ilumatobacter nonamiense sp. nov. and Ilumatobacter coccineum sp. nov., isolated from seashore sand.</title>
        <authorList>
            <person name="Matsumoto A."/>
            <person name="Kasai H."/>
            <person name="Matsuo Y."/>
            <person name="Shizuri Y."/>
            <person name="Ichikawa N."/>
            <person name="Fujita N."/>
            <person name="Omura S."/>
            <person name="Takahashi Y."/>
        </authorList>
    </citation>
    <scope>NUCLEOTIDE SEQUENCE [LARGE SCALE GENOMIC DNA]</scope>
    <source>
        <strain evidence="10">NBRC 103263 / KCTC 29153 / YM16-304</strain>
    </source>
</reference>
<dbReference type="SUPFAM" id="SSF55920">
    <property type="entry name" value="Creatinase/aminopeptidase"/>
    <property type="match status" value="1"/>
</dbReference>
<keyword evidence="3 6" id="KW-0645">Protease</keyword>
<comment type="cofactor">
    <cofactor evidence="6">
        <name>Co(2+)</name>
        <dbReference type="ChEBI" id="CHEBI:48828"/>
    </cofactor>
    <cofactor evidence="6">
        <name>Zn(2+)</name>
        <dbReference type="ChEBI" id="CHEBI:29105"/>
    </cofactor>
    <cofactor evidence="6">
        <name>Mn(2+)</name>
        <dbReference type="ChEBI" id="CHEBI:29035"/>
    </cofactor>
    <cofactor evidence="6">
        <name>Fe(2+)</name>
        <dbReference type="ChEBI" id="CHEBI:29033"/>
    </cofactor>
    <text evidence="6">Binds 2 divalent metal cations per subunit. Has a high-affinity and a low affinity metal-binding site. The true nature of the physiological cofactor is under debate. The enzyme is active with cobalt, zinc, manganese or divalent iron ions. Most likely, methionine aminopeptidases function as mononuclear Fe(2+)-metalloproteases under physiological conditions, and the catalytically relevant metal-binding site has been assigned to the histidine-containing high-affinity site.</text>
</comment>
<dbReference type="GO" id="GO:0006508">
    <property type="term" value="P:proteolysis"/>
    <property type="evidence" value="ECO:0007669"/>
    <property type="project" value="UniProtKB-KW"/>
</dbReference>
<organism evidence="9 10">
    <name type="scientific">Ilumatobacter coccineus (strain NBRC 103263 / KCTC 29153 / YM16-304)</name>
    <dbReference type="NCBI Taxonomy" id="1313172"/>
    <lineage>
        <taxon>Bacteria</taxon>
        <taxon>Bacillati</taxon>
        <taxon>Actinomycetota</taxon>
        <taxon>Acidimicrobiia</taxon>
        <taxon>Acidimicrobiales</taxon>
        <taxon>Ilumatobacteraceae</taxon>
        <taxon>Ilumatobacter</taxon>
    </lineage>
</organism>
<feature type="binding site" evidence="6">
    <location>
        <position position="162"/>
    </location>
    <ligand>
        <name>a divalent metal cation</name>
        <dbReference type="ChEBI" id="CHEBI:60240"/>
        <label>1</label>
    </ligand>
</feature>
<dbReference type="PRINTS" id="PR00599">
    <property type="entry name" value="MAPEPTIDASE"/>
</dbReference>
<evidence type="ECO:0000256" key="5">
    <source>
        <dbReference type="ARBA" id="ARBA00022801"/>
    </source>
</evidence>
<feature type="domain" description="Peptidase M24" evidence="8">
    <location>
        <begin position="79"/>
        <end position="307"/>
    </location>
</feature>
<keyword evidence="2 6" id="KW-0031">Aminopeptidase</keyword>
<keyword evidence="5 6" id="KW-0378">Hydrolase</keyword>
<feature type="binding site" evidence="6">
    <location>
        <position position="243"/>
    </location>
    <ligand>
        <name>substrate</name>
    </ligand>
</feature>
<evidence type="ECO:0000256" key="7">
    <source>
        <dbReference type="RuleBase" id="RU003653"/>
    </source>
</evidence>
<dbReference type="RefSeq" id="WP_015439906.1">
    <property type="nucleotide sequence ID" value="NC_020520.1"/>
</dbReference>
<dbReference type="KEGG" id="aym:YM304_03440"/>
<dbReference type="InterPro" id="IPR000994">
    <property type="entry name" value="Pept_M24"/>
</dbReference>